<feature type="domain" description="TROVE" evidence="7">
    <location>
        <begin position="1"/>
        <end position="280"/>
    </location>
</feature>
<dbReference type="InterPro" id="IPR037214">
    <property type="entry name" value="TROVE_dom_sf"/>
</dbReference>
<dbReference type="InterPro" id="IPR036465">
    <property type="entry name" value="vWFA_dom_sf"/>
</dbReference>
<keyword evidence="3" id="KW-0963">Cytoplasm</keyword>
<evidence type="ECO:0000313" key="8">
    <source>
        <dbReference type="EMBL" id="KAK2184855.1"/>
    </source>
</evidence>
<evidence type="ECO:0000256" key="5">
    <source>
        <dbReference type="ARBA" id="ARBA00022884"/>
    </source>
</evidence>
<dbReference type="GO" id="GO:0046872">
    <property type="term" value="F:metal ion binding"/>
    <property type="evidence" value="ECO:0007669"/>
    <property type="project" value="UniProtKB-KW"/>
</dbReference>
<evidence type="ECO:0000256" key="3">
    <source>
        <dbReference type="ARBA" id="ARBA00022490"/>
    </source>
</evidence>
<dbReference type="SUPFAM" id="SSF53300">
    <property type="entry name" value="vWA-like"/>
    <property type="match status" value="1"/>
</dbReference>
<proteinExistence type="inferred from homology"/>
<comment type="subcellular location">
    <subcellularLocation>
        <location evidence="1">Cytoplasm</location>
    </subcellularLocation>
</comment>
<dbReference type="InterPro" id="IPR056800">
    <property type="entry name" value="vWA_Ro60"/>
</dbReference>
<evidence type="ECO:0000256" key="4">
    <source>
        <dbReference type="ARBA" id="ARBA00022723"/>
    </source>
</evidence>
<dbReference type="Pfam" id="PF05731">
    <property type="entry name" value="TROVE"/>
    <property type="match status" value="1"/>
</dbReference>
<gene>
    <name evidence="8" type="ORF">NP493_250g03010</name>
</gene>
<evidence type="ECO:0000313" key="9">
    <source>
        <dbReference type="Proteomes" id="UP001209878"/>
    </source>
</evidence>
<dbReference type="InterPro" id="IPR040322">
    <property type="entry name" value="TROVE2"/>
</dbReference>
<dbReference type="Pfam" id="PF25045">
    <property type="entry name" value="vWA_Ro60"/>
    <property type="match status" value="1"/>
</dbReference>
<dbReference type="GO" id="GO:0003723">
    <property type="term" value="F:RNA binding"/>
    <property type="evidence" value="ECO:0007669"/>
    <property type="project" value="UniProtKB-KW"/>
</dbReference>
<dbReference type="Gene3D" id="3.40.50.410">
    <property type="entry name" value="von Willebrand factor, type A domain"/>
    <property type="match status" value="1"/>
</dbReference>
<evidence type="ECO:0000256" key="1">
    <source>
        <dbReference type="ARBA" id="ARBA00004496"/>
    </source>
</evidence>
<dbReference type="InterPro" id="IPR008858">
    <property type="entry name" value="TROVE_dom"/>
</dbReference>
<dbReference type="PROSITE" id="PS50988">
    <property type="entry name" value="TROVE"/>
    <property type="match status" value="1"/>
</dbReference>
<dbReference type="GO" id="GO:1990904">
    <property type="term" value="C:ribonucleoprotein complex"/>
    <property type="evidence" value="ECO:0007669"/>
    <property type="project" value="UniProtKB-KW"/>
</dbReference>
<organism evidence="8 9">
    <name type="scientific">Ridgeia piscesae</name>
    <name type="common">Tubeworm</name>
    <dbReference type="NCBI Taxonomy" id="27915"/>
    <lineage>
        <taxon>Eukaryota</taxon>
        <taxon>Metazoa</taxon>
        <taxon>Spiralia</taxon>
        <taxon>Lophotrochozoa</taxon>
        <taxon>Annelida</taxon>
        <taxon>Polychaeta</taxon>
        <taxon>Sedentaria</taxon>
        <taxon>Canalipalpata</taxon>
        <taxon>Sabellida</taxon>
        <taxon>Siboglinidae</taxon>
        <taxon>Ridgeia</taxon>
    </lineage>
</organism>
<keyword evidence="5" id="KW-0694">RNA-binding</keyword>
<keyword evidence="4" id="KW-0479">Metal-binding</keyword>
<keyword evidence="6" id="KW-0687">Ribonucleoprotein</keyword>
<dbReference type="EMBL" id="JAODUO010000250">
    <property type="protein sequence ID" value="KAK2184855.1"/>
    <property type="molecule type" value="Genomic_DNA"/>
</dbReference>
<protein>
    <recommendedName>
        <fullName evidence="7">TROVE domain-containing protein</fullName>
    </recommendedName>
</protein>
<name>A0AAD9NYN3_RIDPI</name>
<evidence type="ECO:0000256" key="6">
    <source>
        <dbReference type="ARBA" id="ARBA00023274"/>
    </source>
</evidence>
<comment type="caution">
    <text evidence="8">The sequence shown here is derived from an EMBL/GenBank/DDBJ whole genome shotgun (WGS) entry which is preliminary data.</text>
</comment>
<comment type="similarity">
    <text evidence="2">Belongs to the Ro 60 kDa family.</text>
</comment>
<keyword evidence="9" id="KW-1185">Reference proteome</keyword>
<dbReference type="GO" id="GO:0005737">
    <property type="term" value="C:cytoplasm"/>
    <property type="evidence" value="ECO:0007669"/>
    <property type="project" value="UniProtKB-SubCell"/>
</dbReference>
<reference evidence="8" key="1">
    <citation type="journal article" date="2023" name="Mol. Biol. Evol.">
        <title>Third-Generation Sequencing Reveals the Adaptive Role of the Epigenome in Three Deep-Sea Polychaetes.</title>
        <authorList>
            <person name="Perez M."/>
            <person name="Aroh O."/>
            <person name="Sun Y."/>
            <person name="Lan Y."/>
            <person name="Juniper S.K."/>
            <person name="Young C.R."/>
            <person name="Angers B."/>
            <person name="Qian P.Y."/>
        </authorList>
    </citation>
    <scope>NUCLEOTIDE SEQUENCE</scope>
    <source>
        <strain evidence="8">R07B-5</strain>
    </source>
</reference>
<dbReference type="SUPFAM" id="SSF140864">
    <property type="entry name" value="TROVE domain-like"/>
    <property type="match status" value="1"/>
</dbReference>
<accession>A0AAD9NYN3</accession>
<evidence type="ECO:0000256" key="2">
    <source>
        <dbReference type="ARBA" id="ARBA00007814"/>
    </source>
</evidence>
<dbReference type="PANTHER" id="PTHR14202:SF0">
    <property type="entry name" value="RNA-BINDING PROTEIN RO60"/>
    <property type="match status" value="1"/>
</dbReference>
<dbReference type="PANTHER" id="PTHR14202">
    <property type="entry name" value="60 KDA RIBONUCLEOPROTEIN SSA/RO"/>
    <property type="match status" value="1"/>
</dbReference>
<dbReference type="Proteomes" id="UP001209878">
    <property type="component" value="Unassembled WGS sequence"/>
</dbReference>
<dbReference type="AlphaFoldDB" id="A0AAD9NYN3"/>
<sequence>MCARLGDDRTKRRAYDAFERVCRIPTHLFQFVELCENLNMTAGAGSGWGRAHRRAISNWYLRFRDNPLQLAQYVTKYRKRNGMSHKDVLRLAHAKPDSPGVEVVIRYVTKGLPAAVSRYSDQADIPVEIVTTLSFLKAVEEVKRLGNNLDDVQRVCAAIREHSLVREHVPTQMLNSIDIWKALLINMPLNAMIRNLGKMSSMDMLGPDSVETDIVIEKLKNEAALKYARIHPFNLLLSMLVYKQGRGELGSLTWKTNDDITRALDKAFYRAIKYVEPTGKRSLVAIDVSASMLSPVIGCHVINAREAAAALCMAIVRREEQCEVVGFSDTLVHLDINPQMLLTDVVNVISDVPVGVTDCSAPILWAMRENKEFDVFIVYTASETAQGHVPAADALREYRRHSGIHNAKLIVCAFASNGFTIADPNDPGMLDMAGFDSNSPAIMNTFIAAT</sequence>
<evidence type="ECO:0000259" key="7">
    <source>
        <dbReference type="PROSITE" id="PS50988"/>
    </source>
</evidence>